<evidence type="ECO:0000256" key="1">
    <source>
        <dbReference type="ARBA" id="ARBA00004191"/>
    </source>
</evidence>
<evidence type="ECO:0008006" key="12">
    <source>
        <dbReference type="Google" id="ProtNLM"/>
    </source>
</evidence>
<keyword evidence="5 8" id="KW-0378">Hydrolase</keyword>
<dbReference type="PANTHER" id="PTHR31375">
    <property type="match status" value="1"/>
</dbReference>
<evidence type="ECO:0000256" key="3">
    <source>
        <dbReference type="ARBA" id="ARBA00022512"/>
    </source>
</evidence>
<comment type="similarity">
    <text evidence="2 8">Belongs to the glycosyl hydrolase 28 family.</text>
</comment>
<keyword evidence="7" id="KW-0961">Cell wall biogenesis/degradation</keyword>
<dbReference type="SUPFAM" id="SSF51126">
    <property type="entry name" value="Pectin lyase-like"/>
    <property type="match status" value="1"/>
</dbReference>
<evidence type="ECO:0000256" key="8">
    <source>
        <dbReference type="RuleBase" id="RU361169"/>
    </source>
</evidence>
<accession>A0AAP0HHU1</accession>
<dbReference type="GO" id="GO:0004650">
    <property type="term" value="F:polygalacturonase activity"/>
    <property type="evidence" value="ECO:0007669"/>
    <property type="project" value="InterPro"/>
</dbReference>
<dbReference type="Pfam" id="PF00295">
    <property type="entry name" value="Glyco_hydro_28"/>
    <property type="match status" value="1"/>
</dbReference>
<feature type="region of interest" description="Disordered" evidence="9">
    <location>
        <begin position="236"/>
        <end position="272"/>
    </location>
</feature>
<name>A0AAP0HHU1_9MAGN</name>
<sequence length="329" mass="36036">MTRDRKEPNLFRVPFWGGNFALSSHYRFQNTRSTRHIPVSAGVRRSFAIISVLPTPKRANYGAVGDGQADDSQLTYLATLAKALVKVWKAACQANAPIPILQFSANKLFLLSPVVLSGPCIAPSVQVEVLGNLVAPEMTNPVWKAPGTKEWIQFSSVKGLIVNGNGKLDGRGQEWWNLPCISSKNFRGTLGDKDCYRPQVMIVLPLMVDPLILTSQILLVDLGTMVLAKEDNQLLTNRGSQDHNPVRTHKDPNQVPRSASGRGSRGGPSTGKSYGRWGTGLLKYLIISEDDGYTDSYDIPNIDLVESCDHNLRIKARKGLLGIAFSVSP</sequence>
<feature type="compositionally biased region" description="Basic and acidic residues" evidence="9">
    <location>
        <begin position="240"/>
        <end position="252"/>
    </location>
</feature>
<comment type="caution">
    <text evidence="10">The sequence shown here is derived from an EMBL/GenBank/DDBJ whole genome shotgun (WGS) entry which is preliminary data.</text>
</comment>
<evidence type="ECO:0000256" key="6">
    <source>
        <dbReference type="ARBA" id="ARBA00023295"/>
    </source>
</evidence>
<keyword evidence="4" id="KW-0964">Secreted</keyword>
<evidence type="ECO:0000256" key="5">
    <source>
        <dbReference type="ARBA" id="ARBA00022801"/>
    </source>
</evidence>
<evidence type="ECO:0000313" key="11">
    <source>
        <dbReference type="Proteomes" id="UP001417504"/>
    </source>
</evidence>
<evidence type="ECO:0000256" key="9">
    <source>
        <dbReference type="SAM" id="MobiDB-lite"/>
    </source>
</evidence>
<proteinExistence type="inferred from homology"/>
<keyword evidence="6 8" id="KW-0326">Glycosidase</keyword>
<dbReference type="InterPro" id="IPR012334">
    <property type="entry name" value="Pectin_lyas_fold"/>
</dbReference>
<dbReference type="InterPro" id="IPR000743">
    <property type="entry name" value="Glyco_hydro_28"/>
</dbReference>
<gene>
    <name evidence="10" type="ORF">Sjap_025743</name>
</gene>
<dbReference type="EMBL" id="JBBNAE010000011">
    <property type="protein sequence ID" value="KAK9085332.1"/>
    <property type="molecule type" value="Genomic_DNA"/>
</dbReference>
<evidence type="ECO:0000313" key="10">
    <source>
        <dbReference type="EMBL" id="KAK9085332.1"/>
    </source>
</evidence>
<dbReference type="Gene3D" id="2.160.20.10">
    <property type="entry name" value="Single-stranded right-handed beta-helix, Pectin lyase-like"/>
    <property type="match status" value="1"/>
</dbReference>
<protein>
    <recommendedName>
        <fullName evidence="12">Polygalacturonase</fullName>
    </recommendedName>
</protein>
<dbReference type="GO" id="GO:0071555">
    <property type="term" value="P:cell wall organization"/>
    <property type="evidence" value="ECO:0007669"/>
    <property type="project" value="UniProtKB-KW"/>
</dbReference>
<keyword evidence="11" id="KW-1185">Reference proteome</keyword>
<dbReference type="Proteomes" id="UP001417504">
    <property type="component" value="Unassembled WGS sequence"/>
</dbReference>
<dbReference type="GO" id="GO:0005975">
    <property type="term" value="P:carbohydrate metabolic process"/>
    <property type="evidence" value="ECO:0007669"/>
    <property type="project" value="InterPro"/>
</dbReference>
<reference evidence="10 11" key="1">
    <citation type="submission" date="2024-01" db="EMBL/GenBank/DDBJ databases">
        <title>Genome assemblies of Stephania.</title>
        <authorList>
            <person name="Yang L."/>
        </authorList>
    </citation>
    <scope>NUCLEOTIDE SEQUENCE [LARGE SCALE GENOMIC DNA]</scope>
    <source>
        <strain evidence="10">QJT</strain>
        <tissue evidence="10">Leaf</tissue>
    </source>
</reference>
<evidence type="ECO:0000256" key="2">
    <source>
        <dbReference type="ARBA" id="ARBA00008834"/>
    </source>
</evidence>
<comment type="subcellular location">
    <subcellularLocation>
        <location evidence="1">Secreted</location>
        <location evidence="1">Cell wall</location>
    </subcellularLocation>
</comment>
<evidence type="ECO:0000256" key="4">
    <source>
        <dbReference type="ARBA" id="ARBA00022525"/>
    </source>
</evidence>
<evidence type="ECO:0000256" key="7">
    <source>
        <dbReference type="ARBA" id="ARBA00023316"/>
    </source>
</evidence>
<keyword evidence="3" id="KW-0134">Cell wall</keyword>
<organism evidence="10 11">
    <name type="scientific">Stephania japonica</name>
    <dbReference type="NCBI Taxonomy" id="461633"/>
    <lineage>
        <taxon>Eukaryota</taxon>
        <taxon>Viridiplantae</taxon>
        <taxon>Streptophyta</taxon>
        <taxon>Embryophyta</taxon>
        <taxon>Tracheophyta</taxon>
        <taxon>Spermatophyta</taxon>
        <taxon>Magnoliopsida</taxon>
        <taxon>Ranunculales</taxon>
        <taxon>Menispermaceae</taxon>
        <taxon>Menispermoideae</taxon>
        <taxon>Cissampelideae</taxon>
        <taxon>Stephania</taxon>
    </lineage>
</organism>
<dbReference type="AlphaFoldDB" id="A0AAP0HHU1"/>
<dbReference type="InterPro" id="IPR011050">
    <property type="entry name" value="Pectin_lyase_fold/virulence"/>
</dbReference>